<feature type="transmembrane region" description="Helical" evidence="1">
    <location>
        <begin position="115"/>
        <end position="134"/>
    </location>
</feature>
<comment type="caution">
    <text evidence="2">The sequence shown here is derived from an EMBL/GenBank/DDBJ whole genome shotgun (WGS) entry which is preliminary data.</text>
</comment>
<proteinExistence type="predicted"/>
<feature type="transmembrane region" description="Helical" evidence="1">
    <location>
        <begin position="31"/>
        <end position="58"/>
    </location>
</feature>
<reference evidence="2 3" key="1">
    <citation type="submission" date="2022-12" db="EMBL/GenBank/DDBJ databases">
        <title>Metagenome assembled genome from gulf of manar.</title>
        <authorList>
            <person name="Kohli P."/>
            <person name="Pk S."/>
            <person name="Venkata Ramana C."/>
            <person name="Sasikala C."/>
        </authorList>
    </citation>
    <scope>NUCLEOTIDE SEQUENCE [LARGE SCALE GENOMIC DNA]</scope>
    <source>
        <strain evidence="2">JB008</strain>
    </source>
</reference>
<organism evidence="2 3">
    <name type="scientific">Candidatus Thalassospirochaeta sargassi</name>
    <dbReference type="NCBI Taxonomy" id="3119039"/>
    <lineage>
        <taxon>Bacteria</taxon>
        <taxon>Pseudomonadati</taxon>
        <taxon>Spirochaetota</taxon>
        <taxon>Spirochaetia</taxon>
        <taxon>Spirochaetales</taxon>
        <taxon>Spirochaetaceae</taxon>
        <taxon>Candidatus Thalassospirochaeta</taxon>
    </lineage>
</organism>
<dbReference type="Proteomes" id="UP001221217">
    <property type="component" value="Unassembled WGS sequence"/>
</dbReference>
<protein>
    <submittedName>
        <fullName evidence="2">Phosphatidate cytidylyltransferase</fullName>
    </submittedName>
</protein>
<evidence type="ECO:0000256" key="1">
    <source>
        <dbReference type="SAM" id="Phobius"/>
    </source>
</evidence>
<dbReference type="EMBL" id="JAQQAL010000011">
    <property type="protein sequence ID" value="MDC7226210.1"/>
    <property type="molecule type" value="Genomic_DNA"/>
</dbReference>
<keyword evidence="1" id="KW-1133">Transmembrane helix</keyword>
<sequence length="206" mass="21354">MSDSRTIAAKPGLEITYGEIRTELFRKSIHMMVALVPAAASINLLVTLLMLGTAIIAYSVCETYRVNGRTVAVVSGITAMAARKRDEGGFVFGPVTLAVGSMLALMLYPSAAAAVAIYALAFGDSAASIIGRFFGRLNMPAFGSKTLEGTLACAVAVFLSTFAVTSNPSAAVSVAVAASMIELIPVKDLDNLLIPVGTGMVALLFI</sequence>
<gene>
    <name evidence="2" type="ORF">PQJ61_05555</name>
</gene>
<name>A0AAJ1IBG5_9SPIO</name>
<evidence type="ECO:0000313" key="3">
    <source>
        <dbReference type="Proteomes" id="UP001221217"/>
    </source>
</evidence>
<keyword evidence="2" id="KW-0808">Transferase</keyword>
<keyword evidence="1" id="KW-0472">Membrane</keyword>
<dbReference type="InterPro" id="IPR037997">
    <property type="entry name" value="Dgk1-like"/>
</dbReference>
<feature type="transmembrane region" description="Helical" evidence="1">
    <location>
        <begin position="89"/>
        <end position="109"/>
    </location>
</feature>
<evidence type="ECO:0000313" key="2">
    <source>
        <dbReference type="EMBL" id="MDC7226210.1"/>
    </source>
</evidence>
<keyword evidence="1" id="KW-0812">Transmembrane</keyword>
<dbReference type="PANTHER" id="PTHR31303">
    <property type="entry name" value="CTP-DEPENDENT DIACYLGLYCEROL KINASE 1"/>
    <property type="match status" value="1"/>
</dbReference>
<accession>A0AAJ1IBG5</accession>
<dbReference type="GO" id="GO:0016779">
    <property type="term" value="F:nucleotidyltransferase activity"/>
    <property type="evidence" value="ECO:0007669"/>
    <property type="project" value="UniProtKB-KW"/>
</dbReference>
<keyword evidence="2" id="KW-0548">Nucleotidyltransferase</keyword>
<dbReference type="PANTHER" id="PTHR31303:SF1">
    <property type="entry name" value="CTP-DEPENDENT DIACYLGLYCEROL KINASE 1"/>
    <property type="match status" value="1"/>
</dbReference>
<dbReference type="AlphaFoldDB" id="A0AAJ1IBG5"/>
<dbReference type="GO" id="GO:0004143">
    <property type="term" value="F:ATP-dependent diacylglycerol kinase activity"/>
    <property type="evidence" value="ECO:0007669"/>
    <property type="project" value="InterPro"/>
</dbReference>